<evidence type="ECO:0000313" key="1">
    <source>
        <dbReference type="EMBL" id="GBE94730.1"/>
    </source>
</evidence>
<name>A0A2H6LND0_9NOSO</name>
<gene>
    <name evidence="1" type="ORF">NCWK1_4510</name>
</gene>
<protein>
    <submittedName>
        <fullName evidence="1">Transposase</fullName>
    </submittedName>
</protein>
<organism evidence="1 2">
    <name type="scientific">Nostoc cycadae WK-1</name>
    <dbReference type="NCBI Taxonomy" id="1861711"/>
    <lineage>
        <taxon>Bacteria</taxon>
        <taxon>Bacillati</taxon>
        <taxon>Cyanobacteriota</taxon>
        <taxon>Cyanophyceae</taxon>
        <taxon>Nostocales</taxon>
        <taxon>Nostocaceae</taxon>
        <taxon>Nostoc</taxon>
    </lineage>
</organism>
<dbReference type="RefSeq" id="WP_103126365.1">
    <property type="nucleotide sequence ID" value="NZ_DF978438.1"/>
</dbReference>
<reference evidence="2" key="1">
    <citation type="journal article" date="2018" name="Genome Announc.">
        <title>Draft Genome Sequence of the Nitrogen-Fixing and Hormogonia-Inducing Cyanobacterium Nostoc cycadae Strain WK-1, Isolated from the Coralloid Roots of Cycas revoluta.</title>
        <authorList>
            <person name="Kanesaki Y."/>
            <person name="Hirose M."/>
            <person name="Hirose Y."/>
            <person name="Fujisawa T."/>
            <person name="Nakamura Y."/>
            <person name="Watanabe S."/>
            <person name="Matsunaga S."/>
            <person name="Uchida H."/>
            <person name="Murakami A."/>
        </authorList>
    </citation>
    <scope>NUCLEOTIDE SEQUENCE [LARGE SCALE GENOMIC DNA]</scope>
    <source>
        <strain evidence="2">WK-1</strain>
    </source>
</reference>
<dbReference type="Proteomes" id="UP000236527">
    <property type="component" value="Unassembled WGS sequence"/>
</dbReference>
<accession>A0A2H6LND0</accession>
<sequence length="62" mass="7175">MLESVIYEEIWQEWYQEGFELGFKQSLEQKAQEIAISMLSKGMAIALIIHCTGLTIEQVQKL</sequence>
<dbReference type="AlphaFoldDB" id="A0A2H6LND0"/>
<dbReference type="EMBL" id="BDGE01000083">
    <property type="protein sequence ID" value="GBE94730.1"/>
    <property type="molecule type" value="Genomic_DNA"/>
</dbReference>
<comment type="caution">
    <text evidence="1">The sequence shown here is derived from an EMBL/GenBank/DDBJ whole genome shotgun (WGS) entry which is preliminary data.</text>
</comment>
<keyword evidence="2" id="KW-1185">Reference proteome</keyword>
<evidence type="ECO:0000313" key="2">
    <source>
        <dbReference type="Proteomes" id="UP000236527"/>
    </source>
</evidence>
<proteinExistence type="predicted"/>